<accession>B9I3D1</accession>
<proteinExistence type="predicted"/>
<keyword evidence="2" id="KW-1185">Reference proteome</keyword>
<dbReference type="Proteomes" id="UP000006729">
    <property type="component" value="Chromosome 12"/>
</dbReference>
<reference evidence="1 2" key="1">
    <citation type="journal article" date="2006" name="Science">
        <title>The genome of black cottonwood, Populus trichocarpa (Torr. &amp; Gray).</title>
        <authorList>
            <person name="Tuskan G.A."/>
            <person name="Difazio S."/>
            <person name="Jansson S."/>
            <person name="Bohlmann J."/>
            <person name="Grigoriev I."/>
            <person name="Hellsten U."/>
            <person name="Putnam N."/>
            <person name="Ralph S."/>
            <person name="Rombauts S."/>
            <person name="Salamov A."/>
            <person name="Schein J."/>
            <person name="Sterck L."/>
            <person name="Aerts A."/>
            <person name="Bhalerao R.R."/>
            <person name="Bhalerao R.P."/>
            <person name="Blaudez D."/>
            <person name="Boerjan W."/>
            <person name="Brun A."/>
            <person name="Brunner A."/>
            <person name="Busov V."/>
            <person name="Campbell M."/>
            <person name="Carlson J."/>
            <person name="Chalot M."/>
            <person name="Chapman J."/>
            <person name="Chen G.L."/>
            <person name="Cooper D."/>
            <person name="Coutinho P.M."/>
            <person name="Couturier J."/>
            <person name="Covert S."/>
            <person name="Cronk Q."/>
            <person name="Cunningham R."/>
            <person name="Davis J."/>
            <person name="Degroeve S."/>
            <person name="Dejardin A."/>
            <person name="Depamphilis C."/>
            <person name="Detter J."/>
            <person name="Dirks B."/>
            <person name="Dubchak I."/>
            <person name="Duplessis S."/>
            <person name="Ehlting J."/>
            <person name="Ellis B."/>
            <person name="Gendler K."/>
            <person name="Goodstein D."/>
            <person name="Gribskov M."/>
            <person name="Grimwood J."/>
            <person name="Groover A."/>
            <person name="Gunter L."/>
            <person name="Hamberger B."/>
            <person name="Heinze B."/>
            <person name="Helariutta Y."/>
            <person name="Henrissat B."/>
            <person name="Holligan D."/>
            <person name="Holt R."/>
            <person name="Huang W."/>
            <person name="Islam-Faridi N."/>
            <person name="Jones S."/>
            <person name="Jones-Rhoades M."/>
            <person name="Jorgensen R."/>
            <person name="Joshi C."/>
            <person name="Kangasjarvi J."/>
            <person name="Karlsson J."/>
            <person name="Kelleher C."/>
            <person name="Kirkpatrick R."/>
            <person name="Kirst M."/>
            <person name="Kohler A."/>
            <person name="Kalluri U."/>
            <person name="Larimer F."/>
            <person name="Leebens-Mack J."/>
            <person name="Leple J.C."/>
            <person name="Locascio P."/>
            <person name="Lou Y."/>
            <person name="Lucas S."/>
            <person name="Martin F."/>
            <person name="Montanini B."/>
            <person name="Napoli C."/>
            <person name="Nelson D.R."/>
            <person name="Nelson C."/>
            <person name="Nieminen K."/>
            <person name="Nilsson O."/>
            <person name="Pereda V."/>
            <person name="Peter G."/>
            <person name="Philippe R."/>
            <person name="Pilate G."/>
            <person name="Poliakov A."/>
            <person name="Razumovskaya J."/>
            <person name="Richardson P."/>
            <person name="Rinaldi C."/>
            <person name="Ritland K."/>
            <person name="Rouze P."/>
            <person name="Ryaboy D."/>
            <person name="Schmutz J."/>
            <person name="Schrader J."/>
            <person name="Segerman B."/>
            <person name="Shin H."/>
            <person name="Siddiqui A."/>
            <person name="Sterky F."/>
            <person name="Terry A."/>
            <person name="Tsai C.J."/>
            <person name="Uberbacher E."/>
            <person name="Unneberg P."/>
            <person name="Vahala J."/>
            <person name="Wall K."/>
            <person name="Wessler S."/>
            <person name="Yang G."/>
            <person name="Yin T."/>
            <person name="Douglas C."/>
            <person name="Marra M."/>
            <person name="Sandberg G."/>
            <person name="Van de Peer Y."/>
            <person name="Rokhsar D."/>
        </authorList>
    </citation>
    <scope>NUCLEOTIDE SEQUENCE [LARGE SCALE GENOMIC DNA]</scope>
    <source>
        <strain evidence="2">cv. Nisqually</strain>
    </source>
</reference>
<dbReference type="EMBL" id="CM009301">
    <property type="protein sequence ID" value="PNT10149.1"/>
    <property type="molecule type" value="Genomic_DNA"/>
</dbReference>
<organism evidence="1 2">
    <name type="scientific">Populus trichocarpa</name>
    <name type="common">Western balsam poplar</name>
    <name type="synonym">Populus balsamifera subsp. trichocarpa</name>
    <dbReference type="NCBI Taxonomy" id="3694"/>
    <lineage>
        <taxon>Eukaryota</taxon>
        <taxon>Viridiplantae</taxon>
        <taxon>Streptophyta</taxon>
        <taxon>Embryophyta</taxon>
        <taxon>Tracheophyta</taxon>
        <taxon>Spermatophyta</taxon>
        <taxon>Magnoliopsida</taxon>
        <taxon>eudicotyledons</taxon>
        <taxon>Gunneridae</taxon>
        <taxon>Pentapetalae</taxon>
        <taxon>rosids</taxon>
        <taxon>fabids</taxon>
        <taxon>Malpighiales</taxon>
        <taxon>Salicaceae</taxon>
        <taxon>Saliceae</taxon>
        <taxon>Populus</taxon>
    </lineage>
</organism>
<evidence type="ECO:0000313" key="1">
    <source>
        <dbReference type="EMBL" id="PNT10149.1"/>
    </source>
</evidence>
<name>B9I3D1_POPTR</name>
<gene>
    <name evidence="1" type="ORF">POPTR_012G083900</name>
</gene>
<protein>
    <submittedName>
        <fullName evidence="1">Uncharacterized protein</fullName>
    </submittedName>
</protein>
<dbReference type="AlphaFoldDB" id="B9I3D1"/>
<dbReference type="HOGENOM" id="CLU_2030688_0_0_1"/>
<evidence type="ECO:0000313" key="2">
    <source>
        <dbReference type="Proteomes" id="UP000006729"/>
    </source>
</evidence>
<sequence length="122" mass="14620">MKCAPFLKDGFMRWRVGHSLMPAGNTWKTRNMVIYIRRVLDAFVQVQQILMFNKDCQQAFDTHTGSMRLDGIWLVAWSFPDQDLVEAQYGWQLTWDSGEGRSWCTYQKRRWGLGDWFLYLQW</sequence>
<dbReference type="InParanoid" id="B9I3D1"/>